<dbReference type="PANTHER" id="PTHR44943:SF8">
    <property type="entry name" value="TPR REPEAT-CONTAINING PROTEIN MJ0263"/>
    <property type="match status" value="1"/>
</dbReference>
<keyword evidence="4" id="KW-0472">Membrane</keyword>
<accession>A0A378HZN9</accession>
<evidence type="ECO:0000256" key="4">
    <source>
        <dbReference type="SAM" id="Phobius"/>
    </source>
</evidence>
<keyword evidence="4" id="KW-0812">Transmembrane</keyword>
<dbReference type="PROSITE" id="PS50005">
    <property type="entry name" value="TPR"/>
    <property type="match status" value="2"/>
</dbReference>
<evidence type="ECO:0000313" key="6">
    <source>
        <dbReference type="Proteomes" id="UP000254968"/>
    </source>
</evidence>
<dbReference type="GO" id="GO:0032259">
    <property type="term" value="P:methylation"/>
    <property type="evidence" value="ECO:0007669"/>
    <property type="project" value="UniProtKB-KW"/>
</dbReference>
<dbReference type="Gene3D" id="1.25.40.10">
    <property type="entry name" value="Tetratricopeptide repeat domain"/>
    <property type="match status" value="3"/>
</dbReference>
<keyword evidence="1" id="KW-0677">Repeat</keyword>
<reference evidence="5 6" key="1">
    <citation type="submission" date="2018-06" db="EMBL/GenBank/DDBJ databases">
        <authorList>
            <consortium name="Pathogen Informatics"/>
            <person name="Doyle S."/>
        </authorList>
    </citation>
    <scope>NUCLEOTIDE SEQUENCE [LARGE SCALE GENOMIC DNA]</scope>
    <source>
        <strain evidence="5 6">NCTC13315</strain>
    </source>
</reference>
<dbReference type="OrthoDB" id="6703156at2"/>
<keyword evidence="5" id="KW-0808">Transferase</keyword>
<dbReference type="SUPFAM" id="SSF48452">
    <property type="entry name" value="TPR-like"/>
    <property type="match status" value="2"/>
</dbReference>
<dbReference type="SMART" id="SM00028">
    <property type="entry name" value="TPR"/>
    <property type="match status" value="4"/>
</dbReference>
<keyword evidence="5" id="KW-0489">Methyltransferase</keyword>
<dbReference type="InterPro" id="IPR019734">
    <property type="entry name" value="TPR_rpt"/>
</dbReference>
<keyword evidence="6" id="KW-1185">Reference proteome</keyword>
<dbReference type="EMBL" id="UGNV01000001">
    <property type="protein sequence ID" value="STX28203.1"/>
    <property type="molecule type" value="Genomic_DNA"/>
</dbReference>
<dbReference type="RefSeq" id="WP_115301968.1">
    <property type="nucleotide sequence ID" value="NZ_CAAAHO010000001.1"/>
</dbReference>
<evidence type="ECO:0000313" key="5">
    <source>
        <dbReference type="EMBL" id="STX28203.1"/>
    </source>
</evidence>
<evidence type="ECO:0000256" key="1">
    <source>
        <dbReference type="ARBA" id="ARBA00022737"/>
    </source>
</evidence>
<dbReference type="Proteomes" id="UP000254968">
    <property type="component" value="Unassembled WGS sequence"/>
</dbReference>
<evidence type="ECO:0000256" key="3">
    <source>
        <dbReference type="PROSITE-ProRule" id="PRU00339"/>
    </source>
</evidence>
<feature type="repeat" description="TPR" evidence="3">
    <location>
        <begin position="189"/>
        <end position="222"/>
    </location>
</feature>
<gene>
    <name evidence="5" type="ORF">NCTC13315_00727</name>
</gene>
<proteinExistence type="predicted"/>
<feature type="transmembrane region" description="Helical" evidence="4">
    <location>
        <begin position="9"/>
        <end position="32"/>
    </location>
</feature>
<keyword evidence="2 3" id="KW-0802">TPR repeat</keyword>
<dbReference type="InterPro" id="IPR051685">
    <property type="entry name" value="Ycf3/AcsC/BcsC/TPR_MFPF"/>
</dbReference>
<protein>
    <submittedName>
        <fullName evidence="5">Predicted methyltransferase (Contains TPR repeat)</fullName>
    </submittedName>
</protein>
<keyword evidence="4" id="KW-1133">Transmembrane helix</keyword>
<feature type="repeat" description="TPR" evidence="3">
    <location>
        <begin position="84"/>
        <end position="117"/>
    </location>
</feature>
<dbReference type="PANTHER" id="PTHR44943">
    <property type="entry name" value="CELLULOSE SYNTHASE OPERON PROTEIN C"/>
    <property type="match status" value="1"/>
</dbReference>
<name>A0A378HZN9_9GAMM</name>
<dbReference type="Pfam" id="PF14559">
    <property type="entry name" value="TPR_19"/>
    <property type="match status" value="1"/>
</dbReference>
<dbReference type="InterPro" id="IPR011990">
    <property type="entry name" value="TPR-like_helical_dom_sf"/>
</dbReference>
<dbReference type="GO" id="GO:0008168">
    <property type="term" value="F:methyltransferase activity"/>
    <property type="evidence" value="ECO:0007669"/>
    <property type="project" value="UniProtKB-KW"/>
</dbReference>
<evidence type="ECO:0000256" key="2">
    <source>
        <dbReference type="ARBA" id="ARBA00022803"/>
    </source>
</evidence>
<dbReference type="AlphaFoldDB" id="A0A378HZN9"/>
<sequence length="630" mass="72757">MAKAHRAKGLLIIGVIIKSLVIEFTAYIPILFAAQGPDKTAKAPSVPAVVIKAQLGKYYELKKLDAKEAKKLLEIILQEDPQNIQANKEMGYVLLEENKLNEAKNYFNKVLKINPDDKVIVSQIRYIDARIHASIITATINAAANKSPTNAITVTAQNPMDKYFELKKSRPEEAFKLLKEILRDNPNNEMANAEMGYQLLNQKRTELALDYFKLVLKINPKNNVIREQIKSMQTTEQGTATGAVQQAKSMPQLPEDERLLNEYYNLRKTNPKRALQLLYKLVFRYPHKVVAQRELAYLLLKEKKLELALYRFYIIERLLPKDYEIKMQIGYILDNLGRKPQAYKYFSSATYTSDPELKLKANRAMTSLSGLQTKIISKPWFADVYYAPIYLSRFNLGIFPSQVRLGRTFGERSQGEVYAINRTTWDSKSGQRDQNQLPQIFEDNVSITALGIRYSPFQKLPNLRLYIEGGRAYDLIAREPNPNRRYRNDLRGGLLYGAIWGAPHDYVNTWTFPFKEVGNAYLDISYFSRYDDNIIGYGSIREGLRVLEFLTAELNIYLRGRGGLDKNKEFYNNFVEYGPGIEFIPNNRYNLSFRFEYLNGYYIKVNSPSPNPYGPRYHNKLTTAELYIYF</sequence>
<organism evidence="5 6">
    <name type="scientific">Legionella beliardensis</name>
    <dbReference type="NCBI Taxonomy" id="91822"/>
    <lineage>
        <taxon>Bacteria</taxon>
        <taxon>Pseudomonadati</taxon>
        <taxon>Pseudomonadota</taxon>
        <taxon>Gammaproteobacteria</taxon>
        <taxon>Legionellales</taxon>
        <taxon>Legionellaceae</taxon>
        <taxon>Legionella</taxon>
    </lineage>
</organism>